<evidence type="ECO:0000256" key="1">
    <source>
        <dbReference type="SAM" id="MobiDB-lite"/>
    </source>
</evidence>
<reference evidence="3" key="1">
    <citation type="journal article" date="2009" name="Genome Res.">
        <title>Comparative genomic analyses of the human fungal pathogens Coccidioides and their relatives.</title>
        <authorList>
            <person name="Sharpton T.J."/>
            <person name="Stajich J.E."/>
            <person name="Rounsley S.D."/>
            <person name="Gardner M.J."/>
            <person name="Wortman J.R."/>
            <person name="Jordar V.S."/>
            <person name="Maiti R."/>
            <person name="Kodira C.D."/>
            <person name="Neafsey D.E."/>
            <person name="Zeng Q."/>
            <person name="Hung C.-Y."/>
            <person name="McMahan C."/>
            <person name="Muszewska A."/>
            <person name="Grynberg M."/>
            <person name="Mandel M.A."/>
            <person name="Kellner E.M."/>
            <person name="Barker B.M."/>
            <person name="Galgiani J.N."/>
            <person name="Orbach M.J."/>
            <person name="Kirkland T.N."/>
            <person name="Cole G.T."/>
            <person name="Henn M.R."/>
            <person name="Birren B.W."/>
            <person name="Taylor J.W."/>
        </authorList>
    </citation>
    <scope>NUCLEOTIDE SEQUENCE [LARGE SCALE GENOMIC DNA]</scope>
    <source>
        <strain evidence="3">RS</strain>
    </source>
</reference>
<dbReference type="EMBL" id="GG704911">
    <property type="protein sequence ID" value="KJF60164.1"/>
    <property type="molecule type" value="Genomic_DNA"/>
</dbReference>
<dbReference type="RefSeq" id="XP_004445801.1">
    <property type="nucleotide sequence ID" value="XM_004445744.1"/>
</dbReference>
<accession>A0A0D8JSS6</accession>
<reference evidence="3" key="2">
    <citation type="journal article" date="2010" name="Genome Res.">
        <title>Population genomic sequencing of Coccidioides fungi reveals recent hybridization and transposon control.</title>
        <authorList>
            <person name="Neafsey D.E."/>
            <person name="Barker B.M."/>
            <person name="Sharpton T.J."/>
            <person name="Stajich J.E."/>
            <person name="Park D.J."/>
            <person name="Whiston E."/>
            <person name="Hung C.-Y."/>
            <person name="McMahan C."/>
            <person name="White J."/>
            <person name="Sykes S."/>
            <person name="Heiman D."/>
            <person name="Young S."/>
            <person name="Zeng Q."/>
            <person name="Abouelleil A."/>
            <person name="Aftuck L."/>
            <person name="Bessette D."/>
            <person name="Brown A."/>
            <person name="FitzGerald M."/>
            <person name="Lui A."/>
            <person name="Macdonald J.P."/>
            <person name="Priest M."/>
            <person name="Orbach M.J."/>
            <person name="Galgiani J.N."/>
            <person name="Kirkland T.N."/>
            <person name="Cole G.T."/>
            <person name="Birren B.W."/>
            <person name="Henn M.R."/>
            <person name="Taylor J.W."/>
            <person name="Rounsley S.D."/>
        </authorList>
    </citation>
    <scope>GENOME REANNOTATION</scope>
    <source>
        <strain evidence="3">RS</strain>
    </source>
</reference>
<dbReference type="VEuPathDB" id="FungiDB:CIMG_12787"/>
<evidence type="ECO:0000313" key="2">
    <source>
        <dbReference type="EMBL" id="KJF60164.1"/>
    </source>
</evidence>
<dbReference type="Proteomes" id="UP000001261">
    <property type="component" value="Unassembled WGS sequence"/>
</dbReference>
<feature type="region of interest" description="Disordered" evidence="1">
    <location>
        <begin position="30"/>
        <end position="55"/>
    </location>
</feature>
<gene>
    <name evidence="2" type="ORF">CIMG_12787</name>
</gene>
<dbReference type="AlphaFoldDB" id="A0A0D8JSS6"/>
<dbReference type="GeneID" id="24164414"/>
<keyword evidence="3" id="KW-1185">Reference proteome</keyword>
<dbReference type="InParanoid" id="A0A0D8JSS6"/>
<dbReference type="KEGG" id="cim:CIMG_12787"/>
<sequence>MTSHIPLIEKIMTFQIVFCLQVARYPSSRTLVSRAKPGGAQRQAPPPTRLITNKPPGHLLWHKIGKDDDNVQGRHIRNNTCTCGKQSRRADSRASGFGFASYFDFDPDRWAISHPNHNDMKPERIPDEPRDHLSGYNGHDAVSIQSSPNRKELSRLDSNWRALLNRNQPEQNPLAFVPAKRRFEFGTILLNRHFE</sequence>
<feature type="region of interest" description="Disordered" evidence="1">
    <location>
        <begin position="129"/>
        <end position="150"/>
    </location>
</feature>
<organism evidence="2 3">
    <name type="scientific">Coccidioides immitis (strain RS)</name>
    <name type="common">Valley fever fungus</name>
    <dbReference type="NCBI Taxonomy" id="246410"/>
    <lineage>
        <taxon>Eukaryota</taxon>
        <taxon>Fungi</taxon>
        <taxon>Dikarya</taxon>
        <taxon>Ascomycota</taxon>
        <taxon>Pezizomycotina</taxon>
        <taxon>Eurotiomycetes</taxon>
        <taxon>Eurotiomycetidae</taxon>
        <taxon>Onygenales</taxon>
        <taxon>Onygenaceae</taxon>
        <taxon>Coccidioides</taxon>
    </lineage>
</organism>
<protein>
    <submittedName>
        <fullName evidence="2">Uncharacterized protein</fullName>
    </submittedName>
</protein>
<name>A0A0D8JSS6_COCIM</name>
<proteinExistence type="predicted"/>
<evidence type="ECO:0000313" key="3">
    <source>
        <dbReference type="Proteomes" id="UP000001261"/>
    </source>
</evidence>